<evidence type="ECO:0000256" key="4">
    <source>
        <dbReference type="ARBA" id="ARBA00022722"/>
    </source>
</evidence>
<dbReference type="Pfam" id="PF14622">
    <property type="entry name" value="Ribonucleas_3_3"/>
    <property type="match status" value="1"/>
</dbReference>
<feature type="active site" evidence="8">
    <location>
        <position position="121"/>
    </location>
</feature>
<dbReference type="InterPro" id="IPR014720">
    <property type="entry name" value="dsRBD_dom"/>
</dbReference>
<dbReference type="GO" id="GO:0004525">
    <property type="term" value="F:ribonuclease III activity"/>
    <property type="evidence" value="ECO:0007669"/>
    <property type="project" value="UniProtKB-EC"/>
</dbReference>
<dbReference type="SUPFAM" id="SSF69065">
    <property type="entry name" value="RNase III domain-like"/>
    <property type="match status" value="1"/>
</dbReference>
<feature type="binding site" evidence="8">
    <location>
        <position position="118"/>
    </location>
    <ligand>
        <name>Mg(2+)</name>
        <dbReference type="ChEBI" id="CHEBI:18420"/>
    </ligand>
</feature>
<dbReference type="PROSITE" id="PS00517">
    <property type="entry name" value="RNASE_3_1"/>
    <property type="match status" value="1"/>
</dbReference>
<keyword evidence="6 8" id="KW-0378">Hydrolase</keyword>
<keyword evidence="8" id="KW-0963">Cytoplasm</keyword>
<dbReference type="Gene3D" id="1.10.1520.10">
    <property type="entry name" value="Ribonuclease III domain"/>
    <property type="match status" value="1"/>
</dbReference>
<dbReference type="PANTHER" id="PTHR11207">
    <property type="entry name" value="RIBONUCLEASE III"/>
    <property type="match status" value="1"/>
</dbReference>
<keyword evidence="8" id="KW-0819">tRNA processing</keyword>
<protein>
    <recommendedName>
        <fullName evidence="8">Ribonuclease 3</fullName>
        <ecNumber evidence="8">3.1.26.3</ecNumber>
    </recommendedName>
    <alternativeName>
        <fullName evidence="8">Ribonuclease III</fullName>
        <shortName evidence="8">RNase III</shortName>
    </alternativeName>
</protein>
<dbReference type="SMART" id="SM00358">
    <property type="entry name" value="DSRM"/>
    <property type="match status" value="1"/>
</dbReference>
<evidence type="ECO:0000256" key="1">
    <source>
        <dbReference type="ARBA" id="ARBA00000109"/>
    </source>
</evidence>
<dbReference type="Pfam" id="PF00035">
    <property type="entry name" value="dsrm"/>
    <property type="match status" value="1"/>
</dbReference>
<keyword evidence="8" id="KW-0698">rRNA processing</keyword>
<keyword evidence="3 8" id="KW-0507">mRNA processing</keyword>
<evidence type="ECO:0000256" key="7">
    <source>
        <dbReference type="ARBA" id="ARBA00022884"/>
    </source>
</evidence>
<comment type="caution">
    <text evidence="11">The sequence shown here is derived from an EMBL/GenBank/DDBJ whole genome shotgun (WGS) entry which is preliminary data.</text>
</comment>
<dbReference type="PANTHER" id="PTHR11207:SF0">
    <property type="entry name" value="RIBONUCLEASE 3"/>
    <property type="match status" value="1"/>
</dbReference>
<comment type="subunit">
    <text evidence="8">Homodimer.</text>
</comment>
<dbReference type="PROSITE" id="PS50142">
    <property type="entry name" value="RNASE_3_2"/>
    <property type="match status" value="1"/>
</dbReference>
<dbReference type="EC" id="3.1.26.3" evidence="8"/>
<keyword evidence="5 8" id="KW-0255">Endonuclease</keyword>
<dbReference type="SUPFAM" id="SSF54768">
    <property type="entry name" value="dsRNA-binding domain-like"/>
    <property type="match status" value="1"/>
</dbReference>
<evidence type="ECO:0000259" key="9">
    <source>
        <dbReference type="PROSITE" id="PS50137"/>
    </source>
</evidence>
<dbReference type="RefSeq" id="WP_330197717.1">
    <property type="nucleotide sequence ID" value="NZ_JAZDRP010000001.1"/>
</dbReference>
<evidence type="ECO:0000256" key="2">
    <source>
        <dbReference type="ARBA" id="ARBA00010183"/>
    </source>
</evidence>
<dbReference type="Gene3D" id="3.30.160.20">
    <property type="match status" value="1"/>
</dbReference>
<evidence type="ECO:0000313" key="11">
    <source>
        <dbReference type="EMBL" id="MEE2525054.1"/>
    </source>
</evidence>
<organism evidence="11 12">
    <name type="scientific">Hyphobacterium lacteum</name>
    <dbReference type="NCBI Taxonomy" id="3116575"/>
    <lineage>
        <taxon>Bacteria</taxon>
        <taxon>Pseudomonadati</taxon>
        <taxon>Pseudomonadota</taxon>
        <taxon>Alphaproteobacteria</taxon>
        <taxon>Maricaulales</taxon>
        <taxon>Maricaulaceae</taxon>
        <taxon>Hyphobacterium</taxon>
    </lineage>
</organism>
<comment type="similarity">
    <text evidence="2">Belongs to the ribonuclease III family.</text>
</comment>
<feature type="binding site" evidence="8">
    <location>
        <position position="121"/>
    </location>
    <ligand>
        <name>Mg(2+)</name>
        <dbReference type="ChEBI" id="CHEBI:18420"/>
    </ligand>
</feature>
<sequence>MSAAVDRVQELIGYQFRDVELLHRALTHASFGDGNKKIQNYERLEFLGDRVLGLIAAETLFEKFTKAKEGRLAPMFNSLVDKAACERVARFFELGPALKMSPSEESIGGRDKSSILADATESVMAAVYLDGGLDAAKAVFRRGWGEVVEHLGEKPHNPKSELQELAAKRGYGVPRYDLLEQAGPEHRPVFIMRVELGRFDPCEGQGGSKQEAQREAAIAMLQRIKADG</sequence>
<proteinExistence type="inferred from homology"/>
<feature type="binding site" evidence="8">
    <location>
        <position position="45"/>
    </location>
    <ligand>
        <name>Mg(2+)</name>
        <dbReference type="ChEBI" id="CHEBI:18420"/>
    </ligand>
</feature>
<evidence type="ECO:0000256" key="6">
    <source>
        <dbReference type="ARBA" id="ARBA00022801"/>
    </source>
</evidence>
<keyword evidence="4 8" id="KW-0540">Nuclease</keyword>
<dbReference type="InterPro" id="IPR000999">
    <property type="entry name" value="RNase_III_dom"/>
</dbReference>
<name>A0ABU7LN78_9PROT</name>
<dbReference type="CDD" id="cd00593">
    <property type="entry name" value="RIBOc"/>
    <property type="match status" value="1"/>
</dbReference>
<feature type="active site" evidence="8">
    <location>
        <position position="49"/>
    </location>
</feature>
<evidence type="ECO:0000256" key="8">
    <source>
        <dbReference type="HAMAP-Rule" id="MF_00104"/>
    </source>
</evidence>
<evidence type="ECO:0000259" key="10">
    <source>
        <dbReference type="PROSITE" id="PS50142"/>
    </source>
</evidence>
<accession>A0ABU7LN78</accession>
<comment type="cofactor">
    <cofactor evidence="8">
        <name>Mg(2+)</name>
        <dbReference type="ChEBI" id="CHEBI:18420"/>
    </cofactor>
</comment>
<dbReference type="HAMAP" id="MF_00104">
    <property type="entry name" value="RNase_III"/>
    <property type="match status" value="1"/>
</dbReference>
<evidence type="ECO:0000313" key="12">
    <source>
        <dbReference type="Proteomes" id="UP001354971"/>
    </source>
</evidence>
<gene>
    <name evidence="8 11" type="primary">rnc</name>
    <name evidence="11" type="ORF">V0U79_01655</name>
</gene>
<dbReference type="InterPro" id="IPR011907">
    <property type="entry name" value="RNase_III"/>
</dbReference>
<dbReference type="NCBIfam" id="TIGR02191">
    <property type="entry name" value="RNaseIII"/>
    <property type="match status" value="1"/>
</dbReference>
<dbReference type="InterPro" id="IPR036389">
    <property type="entry name" value="RNase_III_sf"/>
</dbReference>
<feature type="domain" description="DRBM" evidence="9">
    <location>
        <begin position="157"/>
        <end position="226"/>
    </location>
</feature>
<dbReference type="CDD" id="cd10845">
    <property type="entry name" value="DSRM_RNAse_III_family"/>
    <property type="match status" value="1"/>
</dbReference>
<dbReference type="PROSITE" id="PS50137">
    <property type="entry name" value="DS_RBD"/>
    <property type="match status" value="1"/>
</dbReference>
<reference evidence="11 12" key="1">
    <citation type="submission" date="2024-01" db="EMBL/GenBank/DDBJ databases">
        <title>Hyphobacterium bacterium isolated from marine sediment.</title>
        <authorList>
            <person name="Zhao S."/>
        </authorList>
    </citation>
    <scope>NUCLEOTIDE SEQUENCE [LARGE SCALE GENOMIC DNA]</scope>
    <source>
        <strain evidence="12">HN65</strain>
    </source>
</reference>
<evidence type="ECO:0000256" key="3">
    <source>
        <dbReference type="ARBA" id="ARBA00022664"/>
    </source>
</evidence>
<evidence type="ECO:0000256" key="5">
    <source>
        <dbReference type="ARBA" id="ARBA00022759"/>
    </source>
</evidence>
<comment type="catalytic activity">
    <reaction evidence="1 8">
        <text>Endonucleolytic cleavage to 5'-phosphomonoester.</text>
        <dbReference type="EC" id="3.1.26.3"/>
    </reaction>
</comment>
<keyword evidence="8" id="KW-0479">Metal-binding</keyword>
<keyword evidence="7 8" id="KW-0694">RNA-binding</keyword>
<keyword evidence="12" id="KW-1185">Reference proteome</keyword>
<dbReference type="EMBL" id="JAZDRP010000001">
    <property type="protein sequence ID" value="MEE2525054.1"/>
    <property type="molecule type" value="Genomic_DNA"/>
</dbReference>
<comment type="function">
    <text evidence="8">Digests double-stranded RNA. Involved in the processing of primary rRNA transcript to yield the immediate precursors to the large and small rRNAs (23S and 16S). Processes some mRNAs, and tRNAs when they are encoded in the rRNA operon. Processes pre-crRNA and tracrRNA of type II CRISPR loci if present in the organism.</text>
</comment>
<dbReference type="SMART" id="SM00535">
    <property type="entry name" value="RIBOc"/>
    <property type="match status" value="1"/>
</dbReference>
<dbReference type="Proteomes" id="UP001354971">
    <property type="component" value="Unassembled WGS sequence"/>
</dbReference>
<keyword evidence="8" id="KW-0460">Magnesium</keyword>
<keyword evidence="8" id="KW-0699">rRNA-binding</keyword>
<feature type="domain" description="RNase III" evidence="10">
    <location>
        <begin position="5"/>
        <end position="132"/>
    </location>
</feature>
<comment type="subcellular location">
    <subcellularLocation>
        <location evidence="8">Cytoplasm</location>
    </subcellularLocation>
</comment>